<feature type="transmembrane region" description="Helical" evidence="1">
    <location>
        <begin position="31"/>
        <end position="48"/>
    </location>
</feature>
<keyword evidence="1" id="KW-1133">Transmembrane helix</keyword>
<proteinExistence type="predicted"/>
<keyword evidence="1" id="KW-0472">Membrane</keyword>
<sequence>MDKMALVQLLIAATGDGPVTRFWEEVKFEIQVLYTMFVGIGALVIAFWMRKYILLLGFIGIAMLVGVLVYDAEFVADGGVEAAKYLFGGWMD</sequence>
<evidence type="ECO:0000256" key="1">
    <source>
        <dbReference type="SAM" id="Phobius"/>
    </source>
</evidence>
<reference evidence="3" key="1">
    <citation type="journal article" date="2019" name="Int. J. Syst. Evol. Microbiol.">
        <title>The Global Catalogue of Microorganisms (GCM) 10K type strain sequencing project: providing services to taxonomists for standard genome sequencing and annotation.</title>
        <authorList>
            <consortium name="The Broad Institute Genomics Platform"/>
            <consortium name="The Broad Institute Genome Sequencing Center for Infectious Disease"/>
            <person name="Wu L."/>
            <person name="Ma J."/>
        </authorList>
    </citation>
    <scope>NUCLEOTIDE SEQUENCE [LARGE SCALE GENOMIC DNA]</scope>
    <source>
        <strain evidence="3">CGMCC 1.12404</strain>
    </source>
</reference>
<dbReference type="EMBL" id="BMEX01000028">
    <property type="protein sequence ID" value="GGA58047.1"/>
    <property type="molecule type" value="Genomic_DNA"/>
</dbReference>
<keyword evidence="3" id="KW-1185">Reference proteome</keyword>
<accession>A0ABQ1H593</accession>
<keyword evidence="1" id="KW-0812">Transmembrane</keyword>
<evidence type="ECO:0000313" key="2">
    <source>
        <dbReference type="EMBL" id="GGA58047.1"/>
    </source>
</evidence>
<gene>
    <name evidence="2" type="ORF">GCM10007416_34060</name>
</gene>
<feature type="transmembrane region" description="Helical" evidence="1">
    <location>
        <begin position="53"/>
        <end position="70"/>
    </location>
</feature>
<name>A0ABQ1H593_9BACL</name>
<organism evidence="2 3">
    <name type="scientific">Kroppenstedtia guangzhouensis</name>
    <dbReference type="NCBI Taxonomy" id="1274356"/>
    <lineage>
        <taxon>Bacteria</taxon>
        <taxon>Bacillati</taxon>
        <taxon>Bacillota</taxon>
        <taxon>Bacilli</taxon>
        <taxon>Bacillales</taxon>
        <taxon>Thermoactinomycetaceae</taxon>
        <taxon>Kroppenstedtia</taxon>
    </lineage>
</organism>
<dbReference type="Proteomes" id="UP000617979">
    <property type="component" value="Unassembled WGS sequence"/>
</dbReference>
<protein>
    <submittedName>
        <fullName evidence="2">Uncharacterized protein</fullName>
    </submittedName>
</protein>
<evidence type="ECO:0000313" key="3">
    <source>
        <dbReference type="Proteomes" id="UP000617979"/>
    </source>
</evidence>
<comment type="caution">
    <text evidence="2">The sequence shown here is derived from an EMBL/GenBank/DDBJ whole genome shotgun (WGS) entry which is preliminary data.</text>
</comment>
<dbReference type="RefSeq" id="WP_188433686.1">
    <property type="nucleotide sequence ID" value="NZ_BMEX01000028.1"/>
</dbReference>